<dbReference type="Proteomes" id="UP001281147">
    <property type="component" value="Unassembled WGS sequence"/>
</dbReference>
<accession>A0ACC3NM76</accession>
<comment type="caution">
    <text evidence="1">The sequence shown here is derived from an EMBL/GenBank/DDBJ whole genome shotgun (WGS) entry which is preliminary data.</text>
</comment>
<protein>
    <submittedName>
        <fullName evidence="1">Uncharacterized protein</fullName>
    </submittedName>
</protein>
<organism evidence="1 2">
    <name type="scientific">Vermiconidia calcicola</name>
    <dbReference type="NCBI Taxonomy" id="1690605"/>
    <lineage>
        <taxon>Eukaryota</taxon>
        <taxon>Fungi</taxon>
        <taxon>Dikarya</taxon>
        <taxon>Ascomycota</taxon>
        <taxon>Pezizomycotina</taxon>
        <taxon>Dothideomycetes</taxon>
        <taxon>Dothideomycetidae</taxon>
        <taxon>Mycosphaerellales</taxon>
        <taxon>Extremaceae</taxon>
        <taxon>Vermiconidia</taxon>
    </lineage>
</organism>
<reference evidence="1" key="1">
    <citation type="submission" date="2023-07" db="EMBL/GenBank/DDBJ databases">
        <title>Black Yeasts Isolated from many extreme environments.</title>
        <authorList>
            <person name="Coleine C."/>
            <person name="Stajich J.E."/>
            <person name="Selbmann L."/>
        </authorList>
    </citation>
    <scope>NUCLEOTIDE SEQUENCE</scope>
    <source>
        <strain evidence="1">CCFEE 5714</strain>
    </source>
</reference>
<evidence type="ECO:0000313" key="1">
    <source>
        <dbReference type="EMBL" id="KAK3718637.1"/>
    </source>
</evidence>
<dbReference type="EMBL" id="JAUTXU010000030">
    <property type="protein sequence ID" value="KAK3718637.1"/>
    <property type="molecule type" value="Genomic_DNA"/>
</dbReference>
<keyword evidence="2" id="KW-1185">Reference proteome</keyword>
<sequence length="763" mass="86289">MLVEVLSQGEAIAAVENLEPVDPPITKSFFRTFGTNGCLLNCGLLESHYQHNKADDGSSSQAGKKLAKSMRKQRDQLFYKSIQKWFTATQMTASAAQGCGSCDILYQIFCRSYQQNENVLFDEYEYSVSDTFGLERRRHAVPESAQLVQLFQPRGLGVTLERFPRSNLLCGRDVSMRRLRQWIGDCLDSHNICAKYGAKQDESSRPARLIDLKAITHGRRTGVRLVDTDTGGPSRYACLSHRWDGEVLRCQTTTQNLGQRSEFLALEDLPRTFRDAVDIARDLGVEYLWVDSLCIIQSGDDGEDLDKELGKMSAIYQSAYLTIAAVSSPTSSEGCFVCEQWPDLCFSVADVSHNTHLIGARILDKSGIPASTAEVADRYPLLTRAWVLQERLLSPRLLQCNYGEFTFDCLECSQCECRSSLAPHPEYNIRGRSIGLKDSAFRRRRLPVDGRGRRGAELAWKQETFEYWRFSVTMYMRLGLSYPSDVLPAIAGCAQSLGALIDTSYVAGMWRETLSVDLMWYVTHDRHHAPHARPKGSTAPSWSWASAAMGQQISYVDPKRNIGEDSRIWVTTKTFLSGAIKEVRWEPESPNNPFGRVKHAHLEIHAVVLPWHLRLFCDKVKRGSGLTRSRDLHVQTSPHLSECRTTREGLAIDQTTVQIYMDTSNESEALDVEPFDYCRSEPWRWRRCALAQIYLLQALHRAGRGRSYDVFLMLKEVSSNGDSIRCFQRVGLVMLTTQSDTVVDWAELTLGTSHARKEEFLLC</sequence>
<name>A0ACC3NM76_9PEZI</name>
<gene>
    <name evidence="1" type="ORF">LTR37_004854</name>
</gene>
<evidence type="ECO:0000313" key="2">
    <source>
        <dbReference type="Proteomes" id="UP001281147"/>
    </source>
</evidence>
<proteinExistence type="predicted"/>